<dbReference type="RefSeq" id="WP_035604722.1">
    <property type="nucleotide sequence ID" value="NZ_JEMG01000001.1"/>
</dbReference>
<sequence length="177" mass="18406">MCGAELKPLPEGVQRVAALLQTLGHPHAPVLLDDAARTAQQAADALGVALGQIAKSIVFRRKVAAAGAGPVADERAVLVITSGDLRVDEQKVEALVGKLGRADAAFVKARTGFAIGGVSPIGHSEPPLLLIDRELFRFEDIWAAAGHPHGVFRLRPQDLPRLTGGAPVVDVTVAAAN</sequence>
<evidence type="ECO:0000313" key="2">
    <source>
        <dbReference type="EMBL" id="EYC50190.1"/>
    </source>
</evidence>
<evidence type="ECO:0000313" key="3">
    <source>
        <dbReference type="Proteomes" id="UP000023268"/>
    </source>
</evidence>
<proteinExistence type="predicted"/>
<dbReference type="Proteomes" id="UP000023268">
    <property type="component" value="Unassembled WGS sequence"/>
</dbReference>
<organism evidence="2 3">
    <name type="scientific">Hylemonella gracilis str. Niagara R</name>
    <dbReference type="NCBI Taxonomy" id="1458275"/>
    <lineage>
        <taxon>Bacteria</taxon>
        <taxon>Pseudomonadati</taxon>
        <taxon>Pseudomonadota</taxon>
        <taxon>Betaproteobacteria</taxon>
        <taxon>Burkholderiales</taxon>
        <taxon>Comamonadaceae</taxon>
        <taxon>Hylemonella</taxon>
    </lineage>
</organism>
<protein>
    <submittedName>
        <fullName evidence="2">Prolyl-tRNA synthetase</fullName>
    </submittedName>
</protein>
<dbReference type="OrthoDB" id="8536235at2"/>
<dbReference type="Pfam" id="PF04073">
    <property type="entry name" value="tRNA_edit"/>
    <property type="match status" value="1"/>
</dbReference>
<keyword evidence="2" id="KW-0436">Ligase</keyword>
<dbReference type="PANTHER" id="PTHR30411">
    <property type="entry name" value="CYTOPLASMIC PROTEIN"/>
    <property type="match status" value="1"/>
</dbReference>
<name>A0A016XE60_9BURK</name>
<feature type="domain" description="YbaK/aminoacyl-tRNA synthetase-associated" evidence="1">
    <location>
        <begin position="35"/>
        <end position="162"/>
    </location>
</feature>
<accession>A0A016XE60</accession>
<keyword evidence="2" id="KW-0030">Aminoacyl-tRNA synthetase</keyword>
<dbReference type="EMBL" id="JEMG01000001">
    <property type="protein sequence ID" value="EYC50190.1"/>
    <property type="molecule type" value="Genomic_DNA"/>
</dbReference>
<dbReference type="SUPFAM" id="SSF55826">
    <property type="entry name" value="YbaK/ProRS associated domain"/>
    <property type="match status" value="1"/>
</dbReference>
<dbReference type="GO" id="GO:0002161">
    <property type="term" value="F:aminoacyl-tRNA deacylase activity"/>
    <property type="evidence" value="ECO:0007669"/>
    <property type="project" value="InterPro"/>
</dbReference>
<dbReference type="GO" id="GO:0004812">
    <property type="term" value="F:aminoacyl-tRNA ligase activity"/>
    <property type="evidence" value="ECO:0007669"/>
    <property type="project" value="UniProtKB-KW"/>
</dbReference>
<dbReference type="AlphaFoldDB" id="A0A016XE60"/>
<dbReference type="Gene3D" id="3.90.960.10">
    <property type="entry name" value="YbaK/aminoacyl-tRNA synthetase-associated domain"/>
    <property type="match status" value="1"/>
</dbReference>
<gene>
    <name evidence="2" type="ORF">AZ34_03265</name>
</gene>
<dbReference type="InterPro" id="IPR007214">
    <property type="entry name" value="YbaK/aa-tRNA-synth-assoc-dom"/>
</dbReference>
<evidence type="ECO:0000259" key="1">
    <source>
        <dbReference type="Pfam" id="PF04073"/>
    </source>
</evidence>
<dbReference type="InterPro" id="IPR036754">
    <property type="entry name" value="YbaK/aa-tRNA-synt-asso_dom_sf"/>
</dbReference>
<comment type="caution">
    <text evidence="2">The sequence shown here is derived from an EMBL/GenBank/DDBJ whole genome shotgun (WGS) entry which is preliminary data.</text>
</comment>
<reference evidence="2 3" key="1">
    <citation type="submission" date="2014-02" db="EMBL/GenBank/DDBJ databases">
        <title>Draft Genome of Hylemonella gracilis isolated from the Niagara River.</title>
        <authorList>
            <person name="Pawlowski D.R."/>
            <person name="Koudelka G.B."/>
        </authorList>
    </citation>
    <scope>NUCLEOTIDE SEQUENCE [LARGE SCALE GENOMIC DNA]</scope>
    <source>
        <strain evidence="2 3">Niagara R</strain>
    </source>
</reference>
<dbReference type="CDD" id="cd04333">
    <property type="entry name" value="ProX_deacylase"/>
    <property type="match status" value="1"/>
</dbReference>
<dbReference type="PANTHER" id="PTHR30411:SF1">
    <property type="entry name" value="CYTOPLASMIC PROTEIN"/>
    <property type="match status" value="1"/>
</dbReference>
<dbReference type="STRING" id="1458275.AZ34_03265"/>
<dbReference type="eggNOG" id="COG2606">
    <property type="taxonomic scope" value="Bacteria"/>
</dbReference>